<dbReference type="Proteomes" id="UP000824083">
    <property type="component" value="Unassembled WGS sequence"/>
</dbReference>
<reference evidence="1" key="2">
    <citation type="journal article" date="2021" name="PeerJ">
        <title>Extensive microbial diversity within the chicken gut microbiome revealed by metagenomics and culture.</title>
        <authorList>
            <person name="Gilroy R."/>
            <person name="Ravi A."/>
            <person name="Getino M."/>
            <person name="Pursley I."/>
            <person name="Horton D.L."/>
            <person name="Alikhan N.F."/>
            <person name="Baker D."/>
            <person name="Gharbi K."/>
            <person name="Hall N."/>
            <person name="Watson M."/>
            <person name="Adriaenssens E.M."/>
            <person name="Foster-Nyarko E."/>
            <person name="Jarju S."/>
            <person name="Secka A."/>
            <person name="Antonio M."/>
            <person name="Oren A."/>
            <person name="Chaudhuri R.R."/>
            <person name="La Ragione R."/>
            <person name="Hildebrand F."/>
            <person name="Pallen M.J."/>
        </authorList>
    </citation>
    <scope>NUCLEOTIDE SEQUENCE</scope>
    <source>
        <strain evidence="1">7463</strain>
    </source>
</reference>
<dbReference type="AlphaFoldDB" id="A0A9D1IK71"/>
<protein>
    <submittedName>
        <fullName evidence="1">DUF1177 domain-containing protein</fullName>
    </submittedName>
</protein>
<accession>A0A9D1IK71</accession>
<evidence type="ECO:0000313" key="2">
    <source>
        <dbReference type="Proteomes" id="UP000824083"/>
    </source>
</evidence>
<evidence type="ECO:0000313" key="1">
    <source>
        <dbReference type="EMBL" id="HIU37549.1"/>
    </source>
</evidence>
<comment type="caution">
    <text evidence="1">The sequence shown here is derived from an EMBL/GenBank/DDBJ whole genome shotgun (WGS) entry which is preliminary data.</text>
</comment>
<proteinExistence type="predicted"/>
<gene>
    <name evidence="1" type="ORF">IAC56_04685</name>
</gene>
<reference evidence="1" key="1">
    <citation type="submission" date="2020-10" db="EMBL/GenBank/DDBJ databases">
        <authorList>
            <person name="Gilroy R."/>
        </authorList>
    </citation>
    <scope>NUCLEOTIDE SEQUENCE</scope>
    <source>
        <strain evidence="1">7463</strain>
    </source>
</reference>
<name>A0A9D1IK71_9BURK</name>
<dbReference type="Pfam" id="PF06675">
    <property type="entry name" value="DUF1177"/>
    <property type="match status" value="1"/>
</dbReference>
<dbReference type="InterPro" id="IPR009561">
    <property type="entry name" value="DUF1177"/>
</dbReference>
<dbReference type="EMBL" id="DVMY01000076">
    <property type="protein sequence ID" value="HIU37549.1"/>
    <property type="molecule type" value="Genomic_DNA"/>
</dbReference>
<organism evidence="1 2">
    <name type="scientific">Candidatus Aphodousia faecigallinarum</name>
    <dbReference type="NCBI Taxonomy" id="2840677"/>
    <lineage>
        <taxon>Bacteria</taxon>
        <taxon>Pseudomonadati</taxon>
        <taxon>Pseudomonadota</taxon>
        <taxon>Betaproteobacteria</taxon>
        <taxon>Burkholderiales</taxon>
        <taxon>Sutterellaceae</taxon>
        <taxon>Sutterellaceae incertae sedis</taxon>
        <taxon>Candidatus Aphodousia</taxon>
    </lineage>
</organism>
<sequence length="313" mass="33350">MSIKHIIELQDLLDDPAVNGQRVAEYLRGYGAEDIKVTTLTGEKGSTDFIRIVIPGTQGKTLGGHYPTLGVVGRLGGLGARPERIGFTSDGDGALAALAVAAKLAQMRARGDAIKGDVIITTHICPHAPTRPHEPVPFMDSPVSSQKCNTVEVDEAMDAILCLDTTKGNRIVNVNGIAITPTVKEGYILRTSEPLLSIMEIATGKLPVVLPLTQQDITPYGNGIYHLNSILQPSVATHVACVGVAITTQTQVPGCATGATHLCDIDDCVRFVIEAAKVYEADQSLFYDVEEYERLTALYGSLKHFQTNGGGLS</sequence>